<evidence type="ECO:0000256" key="1">
    <source>
        <dbReference type="ARBA" id="ARBA00004689"/>
    </source>
</evidence>
<evidence type="ECO:0000256" key="2">
    <source>
        <dbReference type="ARBA" id="ARBA00009396"/>
    </source>
</evidence>
<dbReference type="NCBIfam" id="NF002086">
    <property type="entry name" value="PRK00915.1-3"/>
    <property type="match status" value="1"/>
</dbReference>
<evidence type="ECO:0000256" key="6">
    <source>
        <dbReference type="ARBA" id="ARBA00022679"/>
    </source>
</evidence>
<dbReference type="Gene3D" id="3.20.20.70">
    <property type="entry name" value="Aldolase class I"/>
    <property type="match status" value="1"/>
</dbReference>
<gene>
    <name evidence="11" type="ORF">A4R35_06730</name>
</gene>
<dbReference type="PROSITE" id="PS50991">
    <property type="entry name" value="PYR_CT"/>
    <property type="match status" value="1"/>
</dbReference>
<keyword evidence="4" id="KW-0432">Leucine biosynthesis</keyword>
<dbReference type="PROSITE" id="PS00815">
    <property type="entry name" value="AIPM_HOMOCIT_SYNTH_1"/>
    <property type="match status" value="1"/>
</dbReference>
<dbReference type="CDD" id="cd07940">
    <property type="entry name" value="DRE_TIM_IPMS"/>
    <property type="match status" value="1"/>
</dbReference>
<dbReference type="Pfam" id="PF22617">
    <property type="entry name" value="HCS_D2"/>
    <property type="match status" value="1"/>
</dbReference>
<evidence type="ECO:0000256" key="8">
    <source>
        <dbReference type="ARBA" id="ARBA00023304"/>
    </source>
</evidence>
<dbReference type="FunFam" id="3.20.20.70:FF:000010">
    <property type="entry name" value="2-isopropylmalate synthase"/>
    <property type="match status" value="1"/>
</dbReference>
<evidence type="ECO:0000256" key="5">
    <source>
        <dbReference type="ARBA" id="ARBA00022605"/>
    </source>
</evidence>
<organism evidence="11 12">
    <name type="scientific">Thermogemmatispora tikiterensis</name>
    <dbReference type="NCBI Taxonomy" id="1825093"/>
    <lineage>
        <taxon>Bacteria</taxon>
        <taxon>Bacillati</taxon>
        <taxon>Chloroflexota</taxon>
        <taxon>Ktedonobacteria</taxon>
        <taxon>Thermogemmatisporales</taxon>
        <taxon>Thermogemmatisporaceae</taxon>
        <taxon>Thermogemmatispora</taxon>
    </lineage>
</organism>
<dbReference type="Pfam" id="PF00682">
    <property type="entry name" value="HMGL-like"/>
    <property type="match status" value="1"/>
</dbReference>
<proteinExistence type="inferred from homology"/>
<dbReference type="InterPro" id="IPR013785">
    <property type="entry name" value="Aldolase_TIM"/>
</dbReference>
<evidence type="ECO:0000313" key="12">
    <source>
        <dbReference type="Proteomes" id="UP000248706"/>
    </source>
</evidence>
<dbReference type="OrthoDB" id="9804858at2"/>
<dbReference type="PANTHER" id="PTHR10277">
    <property type="entry name" value="HOMOCITRATE SYNTHASE-RELATED"/>
    <property type="match status" value="1"/>
</dbReference>
<name>A0A328VJE5_9CHLR</name>
<comment type="similarity">
    <text evidence="2">Belongs to the alpha-IPM synthase/homocitrate synthase family. LeuA type 1 subfamily.</text>
</comment>
<keyword evidence="6 9" id="KW-0808">Transferase</keyword>
<dbReference type="EC" id="2.3.3.13" evidence="3"/>
<dbReference type="EMBL" id="MCIF01000002">
    <property type="protein sequence ID" value="RAQ95224.1"/>
    <property type="molecule type" value="Genomic_DNA"/>
</dbReference>
<evidence type="ECO:0000256" key="9">
    <source>
        <dbReference type="RuleBase" id="RU003523"/>
    </source>
</evidence>
<dbReference type="InterPro" id="IPR000891">
    <property type="entry name" value="PYR_CT"/>
</dbReference>
<keyword evidence="7" id="KW-0464">Manganese</keyword>
<evidence type="ECO:0000256" key="7">
    <source>
        <dbReference type="ARBA" id="ARBA00023211"/>
    </source>
</evidence>
<accession>A0A328VJE5</accession>
<comment type="pathway">
    <text evidence="1">Amino-acid biosynthesis; L-leucine biosynthesis; L-leucine from 3-methyl-2-oxobutanoate: step 1/4.</text>
</comment>
<keyword evidence="8" id="KW-0100">Branched-chain amino acid biosynthesis</keyword>
<feature type="domain" description="Pyruvate carboxyltransferase" evidence="10">
    <location>
        <begin position="7"/>
        <end position="271"/>
    </location>
</feature>
<dbReference type="InterPro" id="IPR054691">
    <property type="entry name" value="LeuA/HCS_post-cat"/>
</dbReference>
<dbReference type="SUPFAM" id="SSF51569">
    <property type="entry name" value="Aldolase"/>
    <property type="match status" value="1"/>
</dbReference>
<dbReference type="PANTHER" id="PTHR10277:SF9">
    <property type="entry name" value="2-ISOPROPYLMALATE SYNTHASE 1, CHLOROPLASTIC-RELATED"/>
    <property type="match status" value="1"/>
</dbReference>
<dbReference type="PROSITE" id="PS00816">
    <property type="entry name" value="AIPM_HOMOCIT_SYNTH_2"/>
    <property type="match status" value="1"/>
</dbReference>
<keyword evidence="12" id="KW-1185">Reference proteome</keyword>
<dbReference type="RefSeq" id="WP_112427763.1">
    <property type="nucleotide sequence ID" value="NZ_MCIF01000002.1"/>
</dbReference>
<dbReference type="GO" id="GO:0009098">
    <property type="term" value="P:L-leucine biosynthetic process"/>
    <property type="evidence" value="ECO:0007669"/>
    <property type="project" value="UniProtKB-KW"/>
</dbReference>
<dbReference type="Gene3D" id="1.10.238.260">
    <property type="match status" value="1"/>
</dbReference>
<sequence length="393" mass="43319">MGDPSVIRVFDTTLRDGEQSPGATMTTEEKLQVAEQLVRLNVDIIEAGFPAASPGDLAAVKAIAQRVRGHDVAVAGLARANTEDIDAAWEAVREADQPVIHVFLATSDIHLKYKLRITPEEALEQVKTMVTYARNLCPRVEFSAEDATRSDWDYLCRVFELAIKAGATTINVPDTVGYVMPHEYEMLFRYLRERVPGMDEVVLSAHCHDDLGLATANTLAAIRGGARQVEVTINGIGERAGNTAMEEVVMALRTRPDVFQADTRINAREFVAASQLVSRLTGIPVQPNKAIVGQNAFAHEAGIHQDGVLKNRLTYEIMTPQSVGWDDTRLVLGKHSGRHGLDARLRQLGYRLNAEQLKKAYARFIALADEKKYVTDDDLIYIVESSLETPSAI</sequence>
<evidence type="ECO:0000259" key="10">
    <source>
        <dbReference type="PROSITE" id="PS50991"/>
    </source>
</evidence>
<dbReference type="InterPro" id="IPR050073">
    <property type="entry name" value="2-IPM_HCS-like"/>
</dbReference>
<dbReference type="FunFam" id="1.10.238.260:FF:000001">
    <property type="entry name" value="2-isopropylmalate synthase"/>
    <property type="match status" value="1"/>
</dbReference>
<dbReference type="GO" id="GO:0003852">
    <property type="term" value="F:2-isopropylmalate synthase activity"/>
    <property type="evidence" value="ECO:0007669"/>
    <property type="project" value="UniProtKB-EC"/>
</dbReference>
<evidence type="ECO:0000256" key="4">
    <source>
        <dbReference type="ARBA" id="ARBA00022430"/>
    </source>
</evidence>
<dbReference type="AlphaFoldDB" id="A0A328VJE5"/>
<comment type="caution">
    <text evidence="11">The sequence shown here is derived from an EMBL/GenBank/DDBJ whole genome shotgun (WGS) entry which is preliminary data.</text>
</comment>
<evidence type="ECO:0000313" key="11">
    <source>
        <dbReference type="EMBL" id="RAQ95224.1"/>
    </source>
</evidence>
<reference evidence="11 12" key="1">
    <citation type="submission" date="2016-08" db="EMBL/GenBank/DDBJ databases">
        <title>Analysis of Carbohydrate Active Enzymes in Thermogemmatispora T81 Reveals Carbohydrate Degradation Ability.</title>
        <authorList>
            <person name="Tomazini A."/>
            <person name="Lal S."/>
            <person name="Stott M."/>
            <person name="Henrissat B."/>
            <person name="Polikarpov I."/>
            <person name="Sparling R."/>
            <person name="Levin D.B."/>
        </authorList>
    </citation>
    <scope>NUCLEOTIDE SEQUENCE [LARGE SCALE GENOMIC DNA]</scope>
    <source>
        <strain evidence="11 12">T81</strain>
    </source>
</reference>
<keyword evidence="5" id="KW-0028">Amino-acid biosynthesis</keyword>
<dbReference type="InterPro" id="IPR002034">
    <property type="entry name" value="AIPM/Hcit_synth_CS"/>
</dbReference>
<protein>
    <recommendedName>
        <fullName evidence="3">2-isopropylmalate synthase</fullName>
        <ecNumber evidence="3">2.3.3.13</ecNumber>
    </recommendedName>
</protein>
<dbReference type="Proteomes" id="UP000248706">
    <property type="component" value="Unassembled WGS sequence"/>
</dbReference>
<evidence type="ECO:0000256" key="3">
    <source>
        <dbReference type="ARBA" id="ARBA00012973"/>
    </source>
</evidence>